<feature type="compositionally biased region" description="Basic and acidic residues" evidence="1">
    <location>
        <begin position="200"/>
        <end position="210"/>
    </location>
</feature>
<proteinExistence type="predicted"/>
<dbReference type="EMBL" id="JARBJD010000019">
    <property type="protein sequence ID" value="KAK2960952.1"/>
    <property type="molecule type" value="Genomic_DNA"/>
</dbReference>
<dbReference type="Proteomes" id="UP001281761">
    <property type="component" value="Unassembled WGS sequence"/>
</dbReference>
<keyword evidence="3" id="KW-1185">Reference proteome</keyword>
<gene>
    <name evidence="2" type="ORF">BLNAU_4039</name>
</gene>
<evidence type="ECO:0000256" key="1">
    <source>
        <dbReference type="SAM" id="MobiDB-lite"/>
    </source>
</evidence>
<sequence>MDCSAFLNWNEEILKSESEKVVVFRSLVATVKFQPVFDASLEAKAVKFLESLDPENLESSDAFLSSLRQISDDSLTNFVQCIGVLISSSYQVITSRAMAMLRWLLTFCSDRNILILVKADLVPRLINTLNPLSLSTTEQVYVHTNLIQIISNSLSPSTPYGLKNVAIKDGSEQQAVLETILKQVLVPSGNVSEGEVNKTSTDKLKGQRRD</sequence>
<feature type="region of interest" description="Disordered" evidence="1">
    <location>
        <begin position="191"/>
        <end position="210"/>
    </location>
</feature>
<organism evidence="2 3">
    <name type="scientific">Blattamonas nauphoetae</name>
    <dbReference type="NCBI Taxonomy" id="2049346"/>
    <lineage>
        <taxon>Eukaryota</taxon>
        <taxon>Metamonada</taxon>
        <taxon>Preaxostyla</taxon>
        <taxon>Oxymonadida</taxon>
        <taxon>Blattamonas</taxon>
    </lineage>
</organism>
<evidence type="ECO:0000313" key="2">
    <source>
        <dbReference type="EMBL" id="KAK2960952.1"/>
    </source>
</evidence>
<protein>
    <submittedName>
        <fullName evidence="2">Uncharacterized protein</fullName>
    </submittedName>
</protein>
<name>A0ABQ9YB43_9EUKA</name>
<evidence type="ECO:0000313" key="3">
    <source>
        <dbReference type="Proteomes" id="UP001281761"/>
    </source>
</evidence>
<comment type="caution">
    <text evidence="2">The sequence shown here is derived from an EMBL/GenBank/DDBJ whole genome shotgun (WGS) entry which is preliminary data.</text>
</comment>
<accession>A0ABQ9YB43</accession>
<reference evidence="2 3" key="1">
    <citation type="journal article" date="2022" name="bioRxiv">
        <title>Genomics of Preaxostyla Flagellates Illuminates Evolutionary Transitions and the Path Towards Mitochondrial Loss.</title>
        <authorList>
            <person name="Novak L.V.F."/>
            <person name="Treitli S.C."/>
            <person name="Pyrih J."/>
            <person name="Halakuc P."/>
            <person name="Pipaliya S.V."/>
            <person name="Vacek V."/>
            <person name="Brzon O."/>
            <person name="Soukal P."/>
            <person name="Eme L."/>
            <person name="Dacks J.B."/>
            <person name="Karnkowska A."/>
            <person name="Elias M."/>
            <person name="Hampl V."/>
        </authorList>
    </citation>
    <scope>NUCLEOTIDE SEQUENCE [LARGE SCALE GENOMIC DNA]</scope>
    <source>
        <strain evidence="2">NAU3</strain>
        <tissue evidence="2">Gut</tissue>
    </source>
</reference>